<dbReference type="STRING" id="36842.SAMN02194393_02223"/>
<sequence length="296" mass="34093">MLEVVFSDSTKGSMKVAKYYNEKSMLGGAIGYIGKKPSKAELKKHFEGQAVGGDSQDVVYIGFALDIGDISGEFDGIERQNVFQKAWGRFYFDNNEKEQLFYNQRKDMEKLLSAAINGTPIRIWKSNIPYSTCGFYFICNVLKNIDCEISVVSLPEYKQVSENEIVIYSDWGQIEPGKFYQFLPSERQLSQSEKRMFSSRWIGLVRENAPLRAVVNGKLISVPEDFYDYIITKNIPDYDFLMARFIGKIMGDYDLGVSDRWYALRIEKMIEEKKLIIVENKDISHPYGKILRKVTV</sequence>
<feature type="domain" description="DUF3658" evidence="2">
    <location>
        <begin position="183"/>
        <end position="282"/>
    </location>
</feature>
<reference evidence="3 4" key="1">
    <citation type="submission" date="2017-02" db="EMBL/GenBank/DDBJ databases">
        <authorList>
            <person name="Peterson S.W."/>
        </authorList>
    </citation>
    <scope>NUCLEOTIDE SEQUENCE [LARGE SCALE GENOMIC DNA]</scope>
    <source>
        <strain evidence="3 4">M1</strain>
    </source>
</reference>
<organism evidence="3 4">
    <name type="scientific">Maledivibacter halophilus</name>
    <dbReference type="NCBI Taxonomy" id="36842"/>
    <lineage>
        <taxon>Bacteria</taxon>
        <taxon>Bacillati</taxon>
        <taxon>Bacillota</taxon>
        <taxon>Clostridia</taxon>
        <taxon>Peptostreptococcales</taxon>
        <taxon>Caminicellaceae</taxon>
        <taxon>Maledivibacter</taxon>
    </lineage>
</organism>
<keyword evidence="4" id="KW-1185">Reference proteome</keyword>
<feature type="domain" description="DUF1835" evidence="1">
    <location>
        <begin position="54"/>
        <end position="153"/>
    </location>
</feature>
<gene>
    <name evidence="3" type="ORF">SAMN02194393_02223</name>
</gene>
<dbReference type="EMBL" id="FUZT01000005">
    <property type="protein sequence ID" value="SKC69234.1"/>
    <property type="molecule type" value="Genomic_DNA"/>
</dbReference>
<evidence type="ECO:0008006" key="5">
    <source>
        <dbReference type="Google" id="ProtNLM"/>
    </source>
</evidence>
<dbReference type="RefSeq" id="WP_079491658.1">
    <property type="nucleotide sequence ID" value="NZ_FUZT01000005.1"/>
</dbReference>
<dbReference type="AlphaFoldDB" id="A0A1T5KZU4"/>
<accession>A0A1T5KZU4</accession>
<evidence type="ECO:0000259" key="2">
    <source>
        <dbReference type="Pfam" id="PF12395"/>
    </source>
</evidence>
<evidence type="ECO:0000259" key="1">
    <source>
        <dbReference type="Pfam" id="PF08874"/>
    </source>
</evidence>
<protein>
    <recommendedName>
        <fullName evidence="5">DUF1835 domain-containing protein</fullName>
    </recommendedName>
</protein>
<dbReference type="Pfam" id="PF12395">
    <property type="entry name" value="DUF3658"/>
    <property type="match status" value="1"/>
</dbReference>
<name>A0A1T5KZU4_9FIRM</name>
<evidence type="ECO:0000313" key="3">
    <source>
        <dbReference type="EMBL" id="SKC69234.1"/>
    </source>
</evidence>
<dbReference type="OrthoDB" id="1654031at2"/>
<evidence type="ECO:0000313" key="4">
    <source>
        <dbReference type="Proteomes" id="UP000190285"/>
    </source>
</evidence>
<dbReference type="Proteomes" id="UP000190285">
    <property type="component" value="Unassembled WGS sequence"/>
</dbReference>
<proteinExistence type="predicted"/>
<dbReference type="InterPro" id="IPR014973">
    <property type="entry name" value="DUF1835"/>
</dbReference>
<dbReference type="Pfam" id="PF08874">
    <property type="entry name" value="DUF1835"/>
    <property type="match status" value="1"/>
</dbReference>
<dbReference type="InterPro" id="IPR022123">
    <property type="entry name" value="DUF3658"/>
</dbReference>